<dbReference type="Proteomes" id="UP000821845">
    <property type="component" value="Chromosome 5"/>
</dbReference>
<keyword evidence="2" id="KW-1185">Reference proteome</keyword>
<evidence type="ECO:0000313" key="1">
    <source>
        <dbReference type="EMBL" id="KAH6930592.1"/>
    </source>
</evidence>
<protein>
    <submittedName>
        <fullName evidence="1">Uncharacterized protein</fullName>
    </submittedName>
</protein>
<organism evidence="1 2">
    <name type="scientific">Hyalomma asiaticum</name>
    <name type="common">Tick</name>
    <dbReference type="NCBI Taxonomy" id="266040"/>
    <lineage>
        <taxon>Eukaryota</taxon>
        <taxon>Metazoa</taxon>
        <taxon>Ecdysozoa</taxon>
        <taxon>Arthropoda</taxon>
        <taxon>Chelicerata</taxon>
        <taxon>Arachnida</taxon>
        <taxon>Acari</taxon>
        <taxon>Parasitiformes</taxon>
        <taxon>Ixodida</taxon>
        <taxon>Ixodoidea</taxon>
        <taxon>Ixodidae</taxon>
        <taxon>Hyalomminae</taxon>
        <taxon>Hyalomma</taxon>
    </lineage>
</organism>
<comment type="caution">
    <text evidence="1">The sequence shown here is derived from an EMBL/GenBank/DDBJ whole genome shotgun (WGS) entry which is preliminary data.</text>
</comment>
<dbReference type="EMBL" id="CM023485">
    <property type="protein sequence ID" value="KAH6930592.1"/>
    <property type="molecule type" value="Genomic_DNA"/>
</dbReference>
<proteinExistence type="predicted"/>
<reference evidence="1" key="1">
    <citation type="submission" date="2020-05" db="EMBL/GenBank/DDBJ databases">
        <title>Large-scale comparative analyses of tick genomes elucidate their genetic diversity and vector capacities.</title>
        <authorList>
            <person name="Jia N."/>
            <person name="Wang J."/>
            <person name="Shi W."/>
            <person name="Du L."/>
            <person name="Sun Y."/>
            <person name="Zhan W."/>
            <person name="Jiang J."/>
            <person name="Wang Q."/>
            <person name="Zhang B."/>
            <person name="Ji P."/>
            <person name="Sakyi L.B."/>
            <person name="Cui X."/>
            <person name="Yuan T."/>
            <person name="Jiang B."/>
            <person name="Yang W."/>
            <person name="Lam T.T.-Y."/>
            <person name="Chang Q."/>
            <person name="Ding S."/>
            <person name="Wang X."/>
            <person name="Zhu J."/>
            <person name="Ruan X."/>
            <person name="Zhao L."/>
            <person name="Wei J."/>
            <person name="Que T."/>
            <person name="Du C."/>
            <person name="Cheng J."/>
            <person name="Dai P."/>
            <person name="Han X."/>
            <person name="Huang E."/>
            <person name="Gao Y."/>
            <person name="Liu J."/>
            <person name="Shao H."/>
            <person name="Ye R."/>
            <person name="Li L."/>
            <person name="Wei W."/>
            <person name="Wang X."/>
            <person name="Wang C."/>
            <person name="Yang T."/>
            <person name="Huo Q."/>
            <person name="Li W."/>
            <person name="Guo W."/>
            <person name="Chen H."/>
            <person name="Zhou L."/>
            <person name="Ni X."/>
            <person name="Tian J."/>
            <person name="Zhou Y."/>
            <person name="Sheng Y."/>
            <person name="Liu T."/>
            <person name="Pan Y."/>
            <person name="Xia L."/>
            <person name="Li J."/>
            <person name="Zhao F."/>
            <person name="Cao W."/>
        </authorList>
    </citation>
    <scope>NUCLEOTIDE SEQUENCE</scope>
    <source>
        <strain evidence="1">Hyas-2018</strain>
    </source>
</reference>
<evidence type="ECO:0000313" key="2">
    <source>
        <dbReference type="Proteomes" id="UP000821845"/>
    </source>
</evidence>
<gene>
    <name evidence="1" type="ORF">HPB50_014929</name>
</gene>
<accession>A0ACB7SBS4</accession>
<name>A0ACB7SBS4_HYAAI</name>
<sequence length="195" mass="21663">MDKEIINTLIHKAQKIALGLPQTTSMKKLLAPVGHNTVEELHEAHKASKTERLKLASTGRDTLGRLGYRVAEQRDSRFKASPELKSRINVATLLRNMHPEHHGHRRQARTQALARHHGGDKNVRSSSSFLASRSAARSSRARASCSSNHALSSSPSSPMRSAKAIRSRALAIFLIRLPLPPLYYYRLRPVADANL</sequence>